<evidence type="ECO:0000256" key="6">
    <source>
        <dbReference type="ARBA" id="ARBA00049360"/>
    </source>
</evidence>
<keyword evidence="9" id="KW-1185">Reference proteome</keyword>
<evidence type="ECO:0000256" key="1">
    <source>
        <dbReference type="ARBA" id="ARBA00004245"/>
    </source>
</evidence>
<comment type="similarity">
    <text evidence="7">Belongs to the actin family.</text>
</comment>
<dbReference type="InterPro" id="IPR020902">
    <property type="entry name" value="Actin/actin-like_CS"/>
</dbReference>
<dbReference type="AlphaFoldDB" id="A0A0V0R9X8"/>
<dbReference type="FunFam" id="3.90.640.10:FF:000007">
    <property type="entry name" value="Actin like 7B"/>
    <property type="match status" value="1"/>
</dbReference>
<dbReference type="InterPro" id="IPR004000">
    <property type="entry name" value="Actin"/>
</dbReference>
<evidence type="ECO:0000256" key="5">
    <source>
        <dbReference type="ARBA" id="ARBA00023212"/>
    </source>
</evidence>
<reference evidence="8 9" key="1">
    <citation type="journal article" date="2015" name="Sci. Rep.">
        <title>Genome of the facultative scuticociliatosis pathogen Pseudocohnilembus persalinus provides insight into its virulence through horizontal gene transfer.</title>
        <authorList>
            <person name="Xiong J."/>
            <person name="Wang G."/>
            <person name="Cheng J."/>
            <person name="Tian M."/>
            <person name="Pan X."/>
            <person name="Warren A."/>
            <person name="Jiang C."/>
            <person name="Yuan D."/>
            <person name="Miao W."/>
        </authorList>
    </citation>
    <scope>NUCLEOTIDE SEQUENCE [LARGE SCALE GENOMIC DNA]</scope>
    <source>
        <strain evidence="8">36N120E</strain>
    </source>
</reference>
<dbReference type="FunFam" id="3.30.420.40:FF:000050">
    <property type="entry name" value="Actin, alpha skeletal muscle"/>
    <property type="match status" value="1"/>
</dbReference>
<dbReference type="PANTHER" id="PTHR11937">
    <property type="entry name" value="ACTIN"/>
    <property type="match status" value="1"/>
</dbReference>
<keyword evidence="3" id="KW-0963">Cytoplasm</keyword>
<dbReference type="Pfam" id="PF00022">
    <property type="entry name" value="Actin"/>
    <property type="match status" value="1"/>
</dbReference>
<dbReference type="EMBL" id="LDAU01000007">
    <property type="protein sequence ID" value="KRX11098.1"/>
    <property type="molecule type" value="Genomic_DNA"/>
</dbReference>
<dbReference type="PROSITE" id="PS01132">
    <property type="entry name" value="ACTINS_ACT_LIKE"/>
    <property type="match status" value="1"/>
</dbReference>
<dbReference type="InParanoid" id="A0A0V0R9X8"/>
<dbReference type="PRINTS" id="PR00190">
    <property type="entry name" value="ACTIN"/>
</dbReference>
<comment type="subcellular location">
    <subcellularLocation>
        <location evidence="1">Cytoplasm</location>
        <location evidence="1">Cytoskeleton</location>
    </subcellularLocation>
</comment>
<evidence type="ECO:0000256" key="7">
    <source>
        <dbReference type="RuleBase" id="RU000487"/>
    </source>
</evidence>
<evidence type="ECO:0000313" key="8">
    <source>
        <dbReference type="EMBL" id="KRX11098.1"/>
    </source>
</evidence>
<dbReference type="InterPro" id="IPR004001">
    <property type="entry name" value="Actin_CS"/>
</dbReference>
<dbReference type="Proteomes" id="UP000054937">
    <property type="component" value="Unassembled WGS sequence"/>
</dbReference>
<gene>
    <name evidence="8" type="ORF">PPERSA_05207</name>
</gene>
<evidence type="ECO:0000256" key="2">
    <source>
        <dbReference type="ARBA" id="ARBA00020098"/>
    </source>
</evidence>
<dbReference type="Gene3D" id="3.90.640.10">
    <property type="entry name" value="Actin, Chain A, domain 4"/>
    <property type="match status" value="1"/>
</dbReference>
<proteinExistence type="inferred from homology"/>
<name>A0A0V0R9X8_PSEPJ</name>
<evidence type="ECO:0000256" key="3">
    <source>
        <dbReference type="ARBA" id="ARBA00022490"/>
    </source>
</evidence>
<dbReference type="OrthoDB" id="286570at2759"/>
<dbReference type="PROSITE" id="PS00432">
    <property type="entry name" value="ACTINS_2"/>
    <property type="match status" value="1"/>
</dbReference>
<comment type="catalytic activity">
    <reaction evidence="6">
        <text>ATP + H2O = ADP + phosphate + H(+)</text>
        <dbReference type="Rhea" id="RHEA:13065"/>
        <dbReference type="ChEBI" id="CHEBI:15377"/>
        <dbReference type="ChEBI" id="CHEBI:15378"/>
        <dbReference type="ChEBI" id="CHEBI:30616"/>
        <dbReference type="ChEBI" id="CHEBI:43474"/>
        <dbReference type="ChEBI" id="CHEBI:456216"/>
    </reaction>
</comment>
<sequence length="374" mass="42073">MESEQQAIIIDNGTGMIKAGVAGDDAPSVMFPSCVGRPKYDISMVAVDGKTEYIGDDALAKKGLLNIRYPVEHGIVDNWDDMEKIWSHCFYNELRLEPSERPLMLTEAPYNPKQNREKMTQICFETFNVPKFTLQIQAILSLYSAGKTTGLVVDSGDGVTHTIPIYEGYALPHAIQRINLAGRDLTHYLKKILNEVGLDLPGSSGLEIIKNIKEKCCYIALDPEEELKKFQNTNQNDINYELPDGQVVQIKDQQFRAPELLFNPMLQGNDYGGVQEQTQNSVKLSDIDIRSELLNNIVLSGGTTMYKGFAERLSKELNQKNPRSKIRVSAPPERQYSVWIGGSTLSSLSSFQQNWITKEEYDDVGPQIVHRKCF</sequence>
<organism evidence="8 9">
    <name type="scientific">Pseudocohnilembus persalinus</name>
    <name type="common">Ciliate</name>
    <dbReference type="NCBI Taxonomy" id="266149"/>
    <lineage>
        <taxon>Eukaryota</taxon>
        <taxon>Sar</taxon>
        <taxon>Alveolata</taxon>
        <taxon>Ciliophora</taxon>
        <taxon>Intramacronucleata</taxon>
        <taxon>Oligohymenophorea</taxon>
        <taxon>Scuticociliatia</taxon>
        <taxon>Philasterida</taxon>
        <taxon>Pseudocohnilembidae</taxon>
        <taxon>Pseudocohnilembus</taxon>
    </lineage>
</organism>
<keyword evidence="5" id="KW-0206">Cytoskeleton</keyword>
<keyword evidence="4" id="KW-0378">Hydrolase</keyword>
<dbReference type="Gene3D" id="3.30.420.40">
    <property type="match status" value="2"/>
</dbReference>
<evidence type="ECO:0000256" key="4">
    <source>
        <dbReference type="ARBA" id="ARBA00022801"/>
    </source>
</evidence>
<dbReference type="SUPFAM" id="SSF53067">
    <property type="entry name" value="Actin-like ATPase domain"/>
    <property type="match status" value="2"/>
</dbReference>
<evidence type="ECO:0000313" key="9">
    <source>
        <dbReference type="Proteomes" id="UP000054937"/>
    </source>
</evidence>
<dbReference type="SMART" id="SM00268">
    <property type="entry name" value="ACTIN"/>
    <property type="match status" value="1"/>
</dbReference>
<dbReference type="InterPro" id="IPR043129">
    <property type="entry name" value="ATPase_NBD"/>
</dbReference>
<comment type="caution">
    <text evidence="8">The sequence shown here is derived from an EMBL/GenBank/DDBJ whole genome shotgun (WGS) entry which is preliminary data.</text>
</comment>
<protein>
    <recommendedName>
        <fullName evidence="2">Actin, cytoplasmic</fullName>
    </recommendedName>
</protein>
<dbReference type="GO" id="GO:0016787">
    <property type="term" value="F:hydrolase activity"/>
    <property type="evidence" value="ECO:0007669"/>
    <property type="project" value="UniProtKB-KW"/>
</dbReference>
<accession>A0A0V0R9X8</accession>
<dbReference type="GO" id="GO:0005856">
    <property type="term" value="C:cytoskeleton"/>
    <property type="evidence" value="ECO:0007669"/>
    <property type="project" value="UniProtKB-SubCell"/>
</dbReference>